<accession>A0ABT8IVU9</accession>
<dbReference type="Proteomes" id="UP001174210">
    <property type="component" value="Unassembled WGS sequence"/>
</dbReference>
<gene>
    <name evidence="4" type="ORF">P5G59_06610</name>
</gene>
<organism evidence="4 5">
    <name type="scientific">Leifsonia virtsii</name>
    <dbReference type="NCBI Taxonomy" id="3035915"/>
    <lineage>
        <taxon>Bacteria</taxon>
        <taxon>Bacillati</taxon>
        <taxon>Actinomycetota</taxon>
        <taxon>Actinomycetes</taxon>
        <taxon>Micrococcales</taxon>
        <taxon>Microbacteriaceae</taxon>
        <taxon>Leifsonia</taxon>
    </lineage>
</organism>
<evidence type="ECO:0000313" key="4">
    <source>
        <dbReference type="EMBL" id="MDN4596803.1"/>
    </source>
</evidence>
<sequence length="308" mass="32781">MNIREFVVGVDGSVPARAAVRWAIAHAREHSAAVSLVHVADDEWGAVGTQLIDEVDSGAGALLDEELANARSLAPGNVAITGELRSGSPMVTLASYSRPDCMLVVGTHKTGFHYGRAFGSRSLQLANLATGPVAIIPETESRLRRGVVVGVDDTPAGMAAIDLAADLACDHHCELVAVRSSSVHHRFETDRDDELRDWQLRRDDEARQLLVTAVARARTRQPGITIRSRVVRRTPGTALNEVARAAELLVIGDSRREVPQQGGLGSVAYDVLLNVSSPTIVVHAPVPAPQPAEPVAVRKQEGEAHAVG</sequence>
<dbReference type="InterPro" id="IPR014729">
    <property type="entry name" value="Rossmann-like_a/b/a_fold"/>
</dbReference>
<dbReference type="CDD" id="cd00293">
    <property type="entry name" value="USP-like"/>
    <property type="match status" value="1"/>
</dbReference>
<keyword evidence="5" id="KW-1185">Reference proteome</keyword>
<protein>
    <submittedName>
        <fullName evidence="4">Universal stress protein</fullName>
    </submittedName>
</protein>
<dbReference type="RefSeq" id="WP_301217174.1">
    <property type="nucleotide sequence ID" value="NZ_JAROCB010000002.1"/>
</dbReference>
<dbReference type="PANTHER" id="PTHR46268">
    <property type="entry name" value="STRESS RESPONSE PROTEIN NHAX"/>
    <property type="match status" value="1"/>
</dbReference>
<dbReference type="PRINTS" id="PR01438">
    <property type="entry name" value="UNVRSLSTRESS"/>
</dbReference>
<evidence type="ECO:0000259" key="3">
    <source>
        <dbReference type="Pfam" id="PF00582"/>
    </source>
</evidence>
<comment type="caution">
    <text evidence="4">The sequence shown here is derived from an EMBL/GenBank/DDBJ whole genome shotgun (WGS) entry which is preliminary data.</text>
</comment>
<feature type="region of interest" description="Disordered" evidence="2">
    <location>
        <begin position="289"/>
        <end position="308"/>
    </location>
</feature>
<dbReference type="Gene3D" id="3.40.50.620">
    <property type="entry name" value="HUPs"/>
    <property type="match status" value="2"/>
</dbReference>
<evidence type="ECO:0000313" key="5">
    <source>
        <dbReference type="Proteomes" id="UP001174210"/>
    </source>
</evidence>
<dbReference type="PANTHER" id="PTHR46268:SF6">
    <property type="entry name" value="UNIVERSAL STRESS PROTEIN UP12"/>
    <property type="match status" value="1"/>
</dbReference>
<feature type="domain" description="UspA" evidence="3">
    <location>
        <begin position="4"/>
        <end position="137"/>
    </location>
</feature>
<evidence type="ECO:0000256" key="1">
    <source>
        <dbReference type="ARBA" id="ARBA00008791"/>
    </source>
</evidence>
<dbReference type="InterPro" id="IPR006016">
    <property type="entry name" value="UspA"/>
</dbReference>
<dbReference type="Pfam" id="PF00582">
    <property type="entry name" value="Usp"/>
    <property type="match status" value="2"/>
</dbReference>
<proteinExistence type="inferred from homology"/>
<reference evidence="4" key="1">
    <citation type="submission" date="2023-03" db="EMBL/GenBank/DDBJ databases">
        <title>MT1 and MT2 Draft Genomes of Novel Species.</title>
        <authorList>
            <person name="Venkateswaran K."/>
        </authorList>
    </citation>
    <scope>NUCLEOTIDE SEQUENCE</scope>
    <source>
        <strain evidence="4">F6_8S_P_1A</strain>
    </source>
</reference>
<comment type="similarity">
    <text evidence="1">Belongs to the universal stress protein A family.</text>
</comment>
<dbReference type="EMBL" id="JAROCB010000002">
    <property type="protein sequence ID" value="MDN4596803.1"/>
    <property type="molecule type" value="Genomic_DNA"/>
</dbReference>
<feature type="domain" description="UspA" evidence="3">
    <location>
        <begin position="147"/>
        <end position="283"/>
    </location>
</feature>
<dbReference type="InterPro" id="IPR006015">
    <property type="entry name" value="Universal_stress_UspA"/>
</dbReference>
<evidence type="ECO:0000256" key="2">
    <source>
        <dbReference type="SAM" id="MobiDB-lite"/>
    </source>
</evidence>
<dbReference type="SUPFAM" id="SSF52402">
    <property type="entry name" value="Adenine nucleotide alpha hydrolases-like"/>
    <property type="match status" value="2"/>
</dbReference>
<feature type="compositionally biased region" description="Basic and acidic residues" evidence="2">
    <location>
        <begin position="296"/>
        <end position="308"/>
    </location>
</feature>
<name>A0ABT8IVU9_9MICO</name>